<protein>
    <submittedName>
        <fullName evidence="2">Uncharacterized protein</fullName>
    </submittedName>
</protein>
<gene>
    <name evidence="2" type="ORF">WKW80_29670</name>
</gene>
<organism evidence="2 3">
    <name type="scientific">Variovorax humicola</name>
    <dbReference type="NCBI Taxonomy" id="1769758"/>
    <lineage>
        <taxon>Bacteria</taxon>
        <taxon>Pseudomonadati</taxon>
        <taxon>Pseudomonadota</taxon>
        <taxon>Betaproteobacteria</taxon>
        <taxon>Burkholderiales</taxon>
        <taxon>Comamonadaceae</taxon>
        <taxon>Variovorax</taxon>
    </lineage>
</organism>
<name>A0ABU8W9S8_9BURK</name>
<keyword evidence="3" id="KW-1185">Reference proteome</keyword>
<evidence type="ECO:0000256" key="1">
    <source>
        <dbReference type="SAM" id="MobiDB-lite"/>
    </source>
</evidence>
<accession>A0ABU8W9S8</accession>
<dbReference type="Proteomes" id="UP001363010">
    <property type="component" value="Unassembled WGS sequence"/>
</dbReference>
<proteinExistence type="predicted"/>
<feature type="region of interest" description="Disordered" evidence="1">
    <location>
        <begin position="98"/>
        <end position="127"/>
    </location>
</feature>
<dbReference type="EMBL" id="JBBKZV010000030">
    <property type="protein sequence ID" value="MEJ8826147.1"/>
    <property type="molecule type" value="Genomic_DNA"/>
</dbReference>
<reference evidence="2 3" key="1">
    <citation type="submission" date="2024-03" db="EMBL/GenBank/DDBJ databases">
        <title>Novel species of the genus Variovorax.</title>
        <authorList>
            <person name="Liu Q."/>
            <person name="Xin Y.-H."/>
        </authorList>
    </citation>
    <scope>NUCLEOTIDE SEQUENCE [LARGE SCALE GENOMIC DNA]</scope>
    <source>
        <strain evidence="2 3">KACC 18501</strain>
    </source>
</reference>
<comment type="caution">
    <text evidence="2">The sequence shown here is derived from an EMBL/GenBank/DDBJ whole genome shotgun (WGS) entry which is preliminary data.</text>
</comment>
<evidence type="ECO:0000313" key="2">
    <source>
        <dbReference type="EMBL" id="MEJ8826147.1"/>
    </source>
</evidence>
<dbReference type="RefSeq" id="WP_340367187.1">
    <property type="nucleotide sequence ID" value="NZ_JBBKZV010000030.1"/>
</dbReference>
<sequence>MLLPETPRNRLCRPLVLPRQGLRENKAKNIVFIGKTVVFSGSILRQESEKSIGKCAVLIDPVSPLARVPWCRGSEDHGRQRIALDELGRCAAIRRPVAQRTPERRRAKQFGLRPASGQRSGGRWGRNAATRRALDLRPQRVRGMLVETQPVPITTSALA</sequence>
<evidence type="ECO:0000313" key="3">
    <source>
        <dbReference type="Proteomes" id="UP001363010"/>
    </source>
</evidence>